<dbReference type="VEuPathDB" id="FungiDB:An12g07160"/>
<dbReference type="GeneID" id="10098117"/>
<accession>A0AAJ6QLR9</accession>
<feature type="compositionally biased region" description="Low complexity" evidence="2">
    <location>
        <begin position="211"/>
        <end position="226"/>
    </location>
</feature>
<feature type="region of interest" description="Disordered" evidence="2">
    <location>
        <begin position="199"/>
        <end position="226"/>
    </location>
</feature>
<reference evidence="3" key="1">
    <citation type="submission" date="2025-02" db="EMBL/GenBank/DDBJ databases">
        <authorList>
            <consortium name="NCBI Genome Project"/>
        </authorList>
    </citation>
    <scope>NUCLEOTIDE SEQUENCE</scope>
</reference>
<feature type="coiled-coil region" evidence="1">
    <location>
        <begin position="549"/>
        <end position="584"/>
    </location>
</feature>
<protein>
    <submittedName>
        <fullName evidence="3">Uncharacterized protein</fullName>
    </submittedName>
</protein>
<evidence type="ECO:0000256" key="2">
    <source>
        <dbReference type="SAM" id="MobiDB-lite"/>
    </source>
</evidence>
<name>A0AAJ6QLR9_ASPNG</name>
<sequence>MPTKPQTPSKEPEPIPEGWTDNPFYVQAEQENGFAYAYGLTNVSVLLPQGPDSREHGFICSSNGRYYLGDEMAYCMLEITKPTTYSGILHVVNTKGENGLKMKSLKMVPYAEQPESGPGDLWPGTGAITESRLVDVVLGYKVTHVNYPPSCSPNLPINYTSSLPLNSSLLSNTTQTTAIMMNRSPRVATRCLRQQRLRQSAGRYRNARFQSSSSSSSSSGSTGTGSSNPALIGGLSGGLVAIVTGYTWYHLSGARKAVKTMKQTQVYADQVKQGIIQNAPEPDKALNWLRDTLKSYAVLLPGAGKHIDAAFDDLEKVKQRHGPEVDSIVRDAYKELKALGSKGGANADTAIQALQVLQKSLTRLMELSGDAAGDILDNHPWLQEKVGGGWKQLKEMGDAYGPQAKEEVDKTREQLAGVAKKGFSLASVEEVRKLIQEKSEKLQKLGDEMWQKGLEESKQYLDKNPKVKELVENNAEALKKGNVSELWGMVKEAASSGKTEQVEKYVKEKVDQAQQSGSFDLSKWADMVPGGSNVLGQLQSLRTLQEKKGKEAENVLKETMDEIQEVLKKRKEQMEKLASEAKKDN</sequence>
<dbReference type="RefSeq" id="XP_003188873.2">
    <property type="nucleotide sequence ID" value="XM_003188825.2"/>
</dbReference>
<dbReference type="KEGG" id="ang:An12g07160"/>
<dbReference type="AlphaFoldDB" id="A0AAJ6QLR9"/>
<gene>
    <name evidence="3" type="ORF">An12g07160</name>
</gene>
<proteinExistence type="predicted"/>
<organism evidence="3">
    <name type="scientific">Aspergillus niger</name>
    <dbReference type="NCBI Taxonomy" id="5061"/>
    <lineage>
        <taxon>Eukaryota</taxon>
        <taxon>Fungi</taxon>
        <taxon>Dikarya</taxon>
        <taxon>Ascomycota</taxon>
        <taxon>Pezizomycotina</taxon>
        <taxon>Eurotiomycetes</taxon>
        <taxon>Eurotiomycetidae</taxon>
        <taxon>Eurotiales</taxon>
        <taxon>Aspergillaceae</taxon>
        <taxon>Aspergillus</taxon>
        <taxon>Aspergillus subgen. Circumdati</taxon>
    </lineage>
</organism>
<evidence type="ECO:0000313" key="3">
    <source>
        <dbReference type="RefSeq" id="XP_003188873.2"/>
    </source>
</evidence>
<evidence type="ECO:0000256" key="1">
    <source>
        <dbReference type="SAM" id="Coils"/>
    </source>
</evidence>
<keyword evidence="1" id="KW-0175">Coiled coil</keyword>
<reference evidence="3" key="2">
    <citation type="submission" date="2025-08" db="UniProtKB">
        <authorList>
            <consortium name="RefSeq"/>
        </authorList>
    </citation>
    <scope>IDENTIFICATION</scope>
</reference>